<feature type="domain" description="Replicative helicase loading/DNA remodeling protein DnaB N-terminal winged helix" evidence="4">
    <location>
        <begin position="9"/>
        <end position="246"/>
    </location>
</feature>
<keyword evidence="5" id="KW-0347">Helicase</keyword>
<feature type="compositionally biased region" description="Basic and acidic residues" evidence="2">
    <location>
        <begin position="431"/>
        <end position="442"/>
    </location>
</feature>
<accession>A0A2T0WBA7</accession>
<protein>
    <submittedName>
        <fullName evidence="5">Replicative DNA helicase loader DnaB</fullName>
    </submittedName>
</protein>
<comment type="caution">
    <text evidence="5">The sequence shown here is derived from an EMBL/GenBank/DDBJ whole genome shotgun (WGS) entry which is preliminary data.</text>
</comment>
<dbReference type="Pfam" id="PF25888">
    <property type="entry name" value="WHD_DnaB"/>
    <property type="match status" value="1"/>
</dbReference>
<feature type="domain" description="DnaB/C C-terminal" evidence="3">
    <location>
        <begin position="314"/>
        <end position="388"/>
    </location>
</feature>
<evidence type="ECO:0000313" key="6">
    <source>
        <dbReference type="Proteomes" id="UP000238205"/>
    </source>
</evidence>
<proteinExistence type="inferred from homology"/>
<dbReference type="RefSeq" id="WP_106190776.1">
    <property type="nucleotide sequence ID" value="NZ_PVTO01000002.1"/>
</dbReference>
<evidence type="ECO:0000259" key="3">
    <source>
        <dbReference type="Pfam" id="PF07261"/>
    </source>
</evidence>
<comment type="similarity">
    <text evidence="1">Belongs to the DnaB/DnaD family.</text>
</comment>
<keyword evidence="5" id="KW-0378">Hydrolase</keyword>
<dbReference type="GO" id="GO:0004386">
    <property type="term" value="F:helicase activity"/>
    <property type="evidence" value="ECO:0007669"/>
    <property type="project" value="UniProtKB-KW"/>
</dbReference>
<evidence type="ECO:0000259" key="4">
    <source>
        <dbReference type="Pfam" id="PF25888"/>
    </source>
</evidence>
<sequence>MEYPWKNISPKDTVNLMKFTFISDLHMRSLISLYQPLVGKEAVSLYLILKEYLDQTVDQETMLSDILAQLNCGVKDYYQARIKLEAYGLIRVFKHQSDDSNYALGLEAPMTPHSFFADSMMKMMLIEKLGERLVNELEERFQVHSQQLAEYREVTKSFLDVIHLDMEKMSGTVDKEKSNQTMPESITDQAMNSDQFDWSFFVEGLNKHYINSSSLDLKMKKLIYTFHVIYNINELEMQKFVLEAADIASGEVDENKLTSIIQKRYLKQSKPKESENGLDNQAYKVSQLKQKGFSTEEIEIIIHAQNMNPYAYLKSIKQQKGGFVSSNETWLLKELVENAPLSTAVINILINYLLIIKDAPTLEKGLATKIANDWAQSQVKSPEEAMEKVKQLYASFNEKQQPQSRQTYSKSKNKSTHARKETLPEWATQTAEKDERLSTEEEAAFKEKLKRIRNKKSGES</sequence>
<keyword evidence="5" id="KW-0067">ATP-binding</keyword>
<dbReference type="Proteomes" id="UP000238205">
    <property type="component" value="Unassembled WGS sequence"/>
</dbReference>
<dbReference type="OrthoDB" id="2082007at2"/>
<feature type="region of interest" description="Disordered" evidence="2">
    <location>
        <begin position="396"/>
        <end position="442"/>
    </location>
</feature>
<evidence type="ECO:0000256" key="2">
    <source>
        <dbReference type="SAM" id="MobiDB-lite"/>
    </source>
</evidence>
<organism evidence="5 6">
    <name type="scientific">Alkalibacterium olivapovliticus</name>
    <dbReference type="NCBI Taxonomy" id="99907"/>
    <lineage>
        <taxon>Bacteria</taxon>
        <taxon>Bacillati</taxon>
        <taxon>Bacillota</taxon>
        <taxon>Bacilli</taxon>
        <taxon>Lactobacillales</taxon>
        <taxon>Carnobacteriaceae</taxon>
        <taxon>Alkalibacterium</taxon>
    </lineage>
</organism>
<name>A0A2T0WBA7_9LACT</name>
<gene>
    <name evidence="5" type="ORF">CLV38_102189</name>
</gene>
<dbReference type="AlphaFoldDB" id="A0A2T0WBA7"/>
<dbReference type="InterPro" id="IPR058660">
    <property type="entry name" value="WHD_DnaB"/>
</dbReference>
<dbReference type="InterPro" id="IPR006343">
    <property type="entry name" value="DnaB/C_C"/>
</dbReference>
<reference evidence="5 6" key="1">
    <citation type="submission" date="2018-03" db="EMBL/GenBank/DDBJ databases">
        <title>Genomic Encyclopedia of Archaeal and Bacterial Type Strains, Phase II (KMG-II): from individual species to whole genera.</title>
        <authorList>
            <person name="Goeker M."/>
        </authorList>
    </citation>
    <scope>NUCLEOTIDE SEQUENCE [LARGE SCALE GENOMIC DNA]</scope>
    <source>
        <strain evidence="5 6">DSM 13175</strain>
    </source>
</reference>
<dbReference type="EMBL" id="PVTO01000002">
    <property type="protein sequence ID" value="PRY84000.1"/>
    <property type="molecule type" value="Genomic_DNA"/>
</dbReference>
<feature type="compositionally biased region" description="Polar residues" evidence="2">
    <location>
        <begin position="397"/>
        <end position="410"/>
    </location>
</feature>
<dbReference type="Pfam" id="PF07261">
    <property type="entry name" value="DnaB_2"/>
    <property type="match status" value="1"/>
</dbReference>
<evidence type="ECO:0000256" key="1">
    <source>
        <dbReference type="ARBA" id="ARBA00093462"/>
    </source>
</evidence>
<evidence type="ECO:0000313" key="5">
    <source>
        <dbReference type="EMBL" id="PRY84000.1"/>
    </source>
</evidence>
<keyword evidence="5" id="KW-0547">Nucleotide-binding</keyword>
<keyword evidence="6" id="KW-1185">Reference proteome</keyword>